<sequence length="327" mass="35940">MYRSGIKVFIFLWVICLPFKAVAQGLPLLGPISDFRLGEWRLESSVKAGYQLMSVNMNLPVPFNDFGVELATASGLDFSLKNAGVWVGGVGVDLRQGPFSLFVNAEGNAGRSVRVYTPSDPFWAGMEPVEWNGSRLEWWNINGGASYEFINNAAFVGGFKAEHLSLRLSDAVDSTGTIQQFQALFGDRYSGDLRTKLLAPYLGLRLEGLNAKAALIFSPYTWANVSIPFRYLFVGVISAYEDAQYTFKHSGILAEGTFDYRVQAYANASCGVWLKGTWCRIRGRGNEDYRADLTVGAPFTLITNSQSAVGTYTSNVVAGGFSFLYAF</sequence>
<proteinExistence type="predicted"/>
<protein>
    <recommendedName>
        <fullName evidence="3">Protochlamydia outer membrane protein domain-containing protein</fullName>
    </recommendedName>
</protein>
<dbReference type="HOGENOM" id="CLU_849237_0_0_7"/>
<reference evidence="2" key="1">
    <citation type="submission" date="2012-06" db="EMBL/GenBank/DDBJ databases">
        <title>Complete sequence of chromosome of Desulfomonile tiedjei DSM 6799.</title>
        <authorList>
            <person name="Lucas S."/>
            <person name="Copeland A."/>
            <person name="Lapidus A."/>
            <person name="Glavina del Rio T."/>
            <person name="Dalin E."/>
            <person name="Tice H."/>
            <person name="Bruce D."/>
            <person name="Goodwin L."/>
            <person name="Pitluck S."/>
            <person name="Peters L."/>
            <person name="Ovchinnikova G."/>
            <person name="Zeytun A."/>
            <person name="Lu M."/>
            <person name="Kyrpides N."/>
            <person name="Mavromatis K."/>
            <person name="Ivanova N."/>
            <person name="Brettin T."/>
            <person name="Detter J.C."/>
            <person name="Han C."/>
            <person name="Larimer F."/>
            <person name="Land M."/>
            <person name="Hauser L."/>
            <person name="Markowitz V."/>
            <person name="Cheng J.-F."/>
            <person name="Hugenholtz P."/>
            <person name="Woyke T."/>
            <person name="Wu D."/>
            <person name="Spring S."/>
            <person name="Schroeder M."/>
            <person name="Brambilla E."/>
            <person name="Klenk H.-P."/>
            <person name="Eisen J.A."/>
        </authorList>
    </citation>
    <scope>NUCLEOTIDE SEQUENCE [LARGE SCALE GENOMIC DNA]</scope>
    <source>
        <strain evidence="2">ATCC 49306 / DSM 6799 / DCB-1</strain>
    </source>
</reference>
<organism evidence="1 2">
    <name type="scientific">Desulfomonile tiedjei (strain ATCC 49306 / DSM 6799 / DCB-1)</name>
    <dbReference type="NCBI Taxonomy" id="706587"/>
    <lineage>
        <taxon>Bacteria</taxon>
        <taxon>Pseudomonadati</taxon>
        <taxon>Thermodesulfobacteriota</taxon>
        <taxon>Desulfomonilia</taxon>
        <taxon>Desulfomonilales</taxon>
        <taxon>Desulfomonilaceae</taxon>
        <taxon>Desulfomonile</taxon>
    </lineage>
</organism>
<dbReference type="Proteomes" id="UP000006055">
    <property type="component" value="Chromosome"/>
</dbReference>
<dbReference type="KEGG" id="dti:Desti_0185"/>
<dbReference type="AlphaFoldDB" id="I4C040"/>
<evidence type="ECO:0000313" key="1">
    <source>
        <dbReference type="EMBL" id="AFM22931.1"/>
    </source>
</evidence>
<dbReference type="EMBL" id="CP003360">
    <property type="protein sequence ID" value="AFM22931.1"/>
    <property type="molecule type" value="Genomic_DNA"/>
</dbReference>
<dbReference type="RefSeq" id="WP_014808090.1">
    <property type="nucleotide sequence ID" value="NC_018025.1"/>
</dbReference>
<keyword evidence="2" id="KW-1185">Reference proteome</keyword>
<evidence type="ECO:0008006" key="3">
    <source>
        <dbReference type="Google" id="ProtNLM"/>
    </source>
</evidence>
<evidence type="ECO:0000313" key="2">
    <source>
        <dbReference type="Proteomes" id="UP000006055"/>
    </source>
</evidence>
<accession>I4C040</accession>
<gene>
    <name evidence="1" type="ordered locus">Desti_0185</name>
</gene>
<name>I4C040_DESTA</name>